<sequence length="95" mass="10337">MLETFALLVGLFRLTGSWLPAPCRGIATGDSLFCRWVPGSVSLLGFPSDLRQPGRERIAAFQIPNSAPRSLPRLRPLLGFKASPPVPVSRIRNAP</sequence>
<name>A0A401TJ04_CHIPU</name>
<protein>
    <recommendedName>
        <fullName evidence="4">Secreted protein</fullName>
    </recommendedName>
</protein>
<evidence type="ECO:0000256" key="1">
    <source>
        <dbReference type="SAM" id="SignalP"/>
    </source>
</evidence>
<gene>
    <name evidence="2" type="ORF">chiPu_0026574</name>
</gene>
<evidence type="ECO:0008006" key="4">
    <source>
        <dbReference type="Google" id="ProtNLM"/>
    </source>
</evidence>
<dbReference type="AlphaFoldDB" id="A0A401TJ04"/>
<keyword evidence="3" id="KW-1185">Reference proteome</keyword>
<evidence type="ECO:0000313" key="2">
    <source>
        <dbReference type="EMBL" id="GCC42630.1"/>
    </source>
</evidence>
<dbReference type="EMBL" id="BEZZ01082920">
    <property type="protein sequence ID" value="GCC42630.1"/>
    <property type="molecule type" value="Genomic_DNA"/>
</dbReference>
<keyword evidence="1" id="KW-0732">Signal</keyword>
<accession>A0A401TJ04</accession>
<organism evidence="2 3">
    <name type="scientific">Chiloscyllium punctatum</name>
    <name type="common">Brownbanded bambooshark</name>
    <name type="synonym">Hemiscyllium punctatum</name>
    <dbReference type="NCBI Taxonomy" id="137246"/>
    <lineage>
        <taxon>Eukaryota</taxon>
        <taxon>Metazoa</taxon>
        <taxon>Chordata</taxon>
        <taxon>Craniata</taxon>
        <taxon>Vertebrata</taxon>
        <taxon>Chondrichthyes</taxon>
        <taxon>Elasmobranchii</taxon>
        <taxon>Galeomorphii</taxon>
        <taxon>Galeoidea</taxon>
        <taxon>Orectolobiformes</taxon>
        <taxon>Hemiscylliidae</taxon>
        <taxon>Chiloscyllium</taxon>
    </lineage>
</organism>
<feature type="chain" id="PRO_5019342516" description="Secreted protein" evidence="1">
    <location>
        <begin position="18"/>
        <end position="95"/>
    </location>
</feature>
<comment type="caution">
    <text evidence="2">The sequence shown here is derived from an EMBL/GenBank/DDBJ whole genome shotgun (WGS) entry which is preliminary data.</text>
</comment>
<dbReference type="Proteomes" id="UP000287033">
    <property type="component" value="Unassembled WGS sequence"/>
</dbReference>
<reference evidence="2 3" key="1">
    <citation type="journal article" date="2018" name="Nat. Ecol. Evol.">
        <title>Shark genomes provide insights into elasmobranch evolution and the origin of vertebrates.</title>
        <authorList>
            <person name="Hara Y"/>
            <person name="Yamaguchi K"/>
            <person name="Onimaru K"/>
            <person name="Kadota M"/>
            <person name="Koyanagi M"/>
            <person name="Keeley SD"/>
            <person name="Tatsumi K"/>
            <person name="Tanaka K"/>
            <person name="Motone F"/>
            <person name="Kageyama Y"/>
            <person name="Nozu R"/>
            <person name="Adachi N"/>
            <person name="Nishimura O"/>
            <person name="Nakagawa R"/>
            <person name="Tanegashima C"/>
            <person name="Kiyatake I"/>
            <person name="Matsumoto R"/>
            <person name="Murakumo K"/>
            <person name="Nishida K"/>
            <person name="Terakita A"/>
            <person name="Kuratani S"/>
            <person name="Sato K"/>
            <person name="Hyodo S Kuraku.S."/>
        </authorList>
    </citation>
    <scope>NUCLEOTIDE SEQUENCE [LARGE SCALE GENOMIC DNA]</scope>
</reference>
<evidence type="ECO:0000313" key="3">
    <source>
        <dbReference type="Proteomes" id="UP000287033"/>
    </source>
</evidence>
<proteinExistence type="predicted"/>
<feature type="signal peptide" evidence="1">
    <location>
        <begin position="1"/>
        <end position="17"/>
    </location>
</feature>